<gene>
    <name evidence="2" type="ORF">P5F74_02555</name>
</gene>
<feature type="transmembrane region" description="Helical" evidence="1">
    <location>
        <begin position="38"/>
        <end position="60"/>
    </location>
</feature>
<comment type="caution">
    <text evidence="2">The sequence shown here is derived from an EMBL/GenBank/DDBJ whole genome shotgun (WGS) entry which is preliminary data.</text>
</comment>
<dbReference type="Proteomes" id="UP001341820">
    <property type="component" value="Unassembled WGS sequence"/>
</dbReference>
<organism evidence="2 3">
    <name type="scientific">Shouchella miscanthi</name>
    <dbReference type="NCBI Taxonomy" id="2598861"/>
    <lineage>
        <taxon>Bacteria</taxon>
        <taxon>Bacillati</taxon>
        <taxon>Bacillota</taxon>
        <taxon>Bacilli</taxon>
        <taxon>Bacillales</taxon>
        <taxon>Bacillaceae</taxon>
        <taxon>Shouchella</taxon>
    </lineage>
</organism>
<keyword evidence="1" id="KW-1133">Transmembrane helix</keyword>
<accession>A0ABU6NID1</accession>
<evidence type="ECO:0000313" key="2">
    <source>
        <dbReference type="EMBL" id="MED4127005.1"/>
    </source>
</evidence>
<dbReference type="RefSeq" id="WP_144559037.1">
    <property type="nucleotide sequence ID" value="NZ_CP042163.1"/>
</dbReference>
<feature type="transmembrane region" description="Helical" evidence="1">
    <location>
        <begin position="6"/>
        <end position="31"/>
    </location>
</feature>
<keyword evidence="1" id="KW-0472">Membrane</keyword>
<evidence type="ECO:0000313" key="3">
    <source>
        <dbReference type="Proteomes" id="UP001341820"/>
    </source>
</evidence>
<keyword evidence="1" id="KW-0812">Transmembrane</keyword>
<name>A0ABU6NID1_9BACI</name>
<protein>
    <submittedName>
        <fullName evidence="2">Uncharacterized protein</fullName>
    </submittedName>
</protein>
<proteinExistence type="predicted"/>
<reference evidence="2 3" key="1">
    <citation type="submission" date="2023-03" db="EMBL/GenBank/DDBJ databases">
        <title>Bacillus Genome Sequencing.</title>
        <authorList>
            <person name="Dunlap C."/>
        </authorList>
    </citation>
    <scope>NUCLEOTIDE SEQUENCE [LARGE SCALE GENOMIC DNA]</scope>
    <source>
        <strain evidence="2 3">B-4107</strain>
    </source>
</reference>
<sequence length="61" mass="6667">MSSQDIGFLAFFIVCFIVAGIFGGIALASALKGNKKPLYWSIPLAFVCALLFIVMMFTFLL</sequence>
<dbReference type="EMBL" id="JAROAS010000006">
    <property type="protein sequence ID" value="MED4127005.1"/>
    <property type="molecule type" value="Genomic_DNA"/>
</dbReference>
<evidence type="ECO:0000256" key="1">
    <source>
        <dbReference type="SAM" id="Phobius"/>
    </source>
</evidence>
<keyword evidence="3" id="KW-1185">Reference proteome</keyword>